<protein>
    <recommendedName>
        <fullName evidence="3">Non-haem dioxygenase N-terminal domain-containing protein</fullName>
    </recommendedName>
</protein>
<dbReference type="Proteomes" id="UP001237642">
    <property type="component" value="Unassembled WGS sequence"/>
</dbReference>
<dbReference type="AlphaFoldDB" id="A0AAD8H4B8"/>
<dbReference type="InterPro" id="IPR027443">
    <property type="entry name" value="IPNS-like_sf"/>
</dbReference>
<dbReference type="InterPro" id="IPR050231">
    <property type="entry name" value="Iron_ascorbate_oxido_reductase"/>
</dbReference>
<reference evidence="4" key="2">
    <citation type="submission" date="2023-05" db="EMBL/GenBank/DDBJ databases">
        <authorList>
            <person name="Schelkunov M.I."/>
        </authorList>
    </citation>
    <scope>NUCLEOTIDE SEQUENCE</scope>
    <source>
        <strain evidence="4">Hsosn_3</strain>
        <tissue evidence="4">Leaf</tissue>
    </source>
</reference>
<feature type="domain" description="Non-haem dioxygenase N-terminal" evidence="3">
    <location>
        <begin position="41"/>
        <end position="141"/>
    </location>
</feature>
<evidence type="ECO:0000256" key="1">
    <source>
        <dbReference type="ARBA" id="ARBA00022723"/>
    </source>
</evidence>
<evidence type="ECO:0000313" key="4">
    <source>
        <dbReference type="EMBL" id="KAK1360770.1"/>
    </source>
</evidence>
<dbReference type="Pfam" id="PF14226">
    <property type="entry name" value="DIOX_N"/>
    <property type="match status" value="1"/>
</dbReference>
<gene>
    <name evidence="4" type="ORF">POM88_045244</name>
</gene>
<evidence type="ECO:0000259" key="3">
    <source>
        <dbReference type="Pfam" id="PF14226"/>
    </source>
</evidence>
<organism evidence="4 5">
    <name type="scientific">Heracleum sosnowskyi</name>
    <dbReference type="NCBI Taxonomy" id="360622"/>
    <lineage>
        <taxon>Eukaryota</taxon>
        <taxon>Viridiplantae</taxon>
        <taxon>Streptophyta</taxon>
        <taxon>Embryophyta</taxon>
        <taxon>Tracheophyta</taxon>
        <taxon>Spermatophyta</taxon>
        <taxon>Magnoliopsida</taxon>
        <taxon>eudicotyledons</taxon>
        <taxon>Gunneridae</taxon>
        <taxon>Pentapetalae</taxon>
        <taxon>asterids</taxon>
        <taxon>campanulids</taxon>
        <taxon>Apiales</taxon>
        <taxon>Apiaceae</taxon>
        <taxon>Apioideae</taxon>
        <taxon>apioid superclade</taxon>
        <taxon>Tordylieae</taxon>
        <taxon>Tordyliinae</taxon>
        <taxon>Heracleum</taxon>
    </lineage>
</organism>
<sequence>MESVPPLESICNKFPARVVEENDTKLSEESLNTTCCEDCELPLIDVSHLYHKDYRNVECKRRIADAAKEWGFFQIINHGIPSDVLIRMQSEQRKIFEKPFDEKVNYQKISSSSRSCYRWGNPTAMSLQEFSWSEAFQLTLDDVPSLRYIILRSLF</sequence>
<keyword evidence="2" id="KW-0408">Iron</keyword>
<name>A0AAD8H4B8_9APIA</name>
<dbReference type="InterPro" id="IPR026992">
    <property type="entry name" value="DIOX_N"/>
</dbReference>
<dbReference type="EMBL" id="JAUIZM010000010">
    <property type="protein sequence ID" value="KAK1360770.1"/>
    <property type="molecule type" value="Genomic_DNA"/>
</dbReference>
<dbReference type="PANTHER" id="PTHR47990">
    <property type="entry name" value="2-OXOGLUTARATE (2OG) AND FE(II)-DEPENDENT OXYGENASE SUPERFAMILY PROTEIN-RELATED"/>
    <property type="match status" value="1"/>
</dbReference>
<proteinExistence type="predicted"/>
<comment type="caution">
    <text evidence="4">The sequence shown here is derived from an EMBL/GenBank/DDBJ whole genome shotgun (WGS) entry which is preliminary data.</text>
</comment>
<evidence type="ECO:0000256" key="2">
    <source>
        <dbReference type="ARBA" id="ARBA00023004"/>
    </source>
</evidence>
<accession>A0AAD8H4B8</accession>
<dbReference type="GO" id="GO:0046872">
    <property type="term" value="F:metal ion binding"/>
    <property type="evidence" value="ECO:0007669"/>
    <property type="project" value="UniProtKB-KW"/>
</dbReference>
<dbReference type="SUPFAM" id="SSF51197">
    <property type="entry name" value="Clavaminate synthase-like"/>
    <property type="match status" value="1"/>
</dbReference>
<dbReference type="Gene3D" id="2.60.120.330">
    <property type="entry name" value="B-lactam Antibiotic, Isopenicillin N Synthase, Chain"/>
    <property type="match status" value="1"/>
</dbReference>
<evidence type="ECO:0000313" key="5">
    <source>
        <dbReference type="Proteomes" id="UP001237642"/>
    </source>
</evidence>
<reference evidence="4" key="1">
    <citation type="submission" date="2023-02" db="EMBL/GenBank/DDBJ databases">
        <title>Genome of toxic invasive species Heracleum sosnowskyi carries increased number of genes despite the absence of recent whole-genome duplications.</title>
        <authorList>
            <person name="Schelkunov M."/>
            <person name="Shtratnikova V."/>
            <person name="Makarenko M."/>
            <person name="Klepikova A."/>
            <person name="Omelchenko D."/>
            <person name="Novikova G."/>
            <person name="Obukhova E."/>
            <person name="Bogdanov V."/>
            <person name="Penin A."/>
            <person name="Logacheva M."/>
        </authorList>
    </citation>
    <scope>NUCLEOTIDE SEQUENCE</scope>
    <source>
        <strain evidence="4">Hsosn_3</strain>
        <tissue evidence="4">Leaf</tissue>
    </source>
</reference>
<keyword evidence="1" id="KW-0479">Metal-binding</keyword>
<keyword evidence="5" id="KW-1185">Reference proteome</keyword>